<feature type="compositionally biased region" description="Low complexity" evidence="1">
    <location>
        <begin position="260"/>
        <end position="271"/>
    </location>
</feature>
<organism evidence="3 4">
    <name type="scientific">Colletotrichum karsti</name>
    <dbReference type="NCBI Taxonomy" id="1095194"/>
    <lineage>
        <taxon>Eukaryota</taxon>
        <taxon>Fungi</taxon>
        <taxon>Dikarya</taxon>
        <taxon>Ascomycota</taxon>
        <taxon>Pezizomycotina</taxon>
        <taxon>Sordariomycetes</taxon>
        <taxon>Hypocreomycetidae</taxon>
        <taxon>Glomerellales</taxon>
        <taxon>Glomerellaceae</taxon>
        <taxon>Colletotrichum</taxon>
        <taxon>Colletotrichum boninense species complex</taxon>
    </lineage>
</organism>
<evidence type="ECO:0000259" key="2">
    <source>
        <dbReference type="Pfam" id="PF12898"/>
    </source>
</evidence>
<evidence type="ECO:0000256" key="1">
    <source>
        <dbReference type="SAM" id="MobiDB-lite"/>
    </source>
</evidence>
<dbReference type="Pfam" id="PF12898">
    <property type="entry name" value="Stc1"/>
    <property type="match status" value="1"/>
</dbReference>
<comment type="caution">
    <text evidence="3">The sequence shown here is derived from an EMBL/GenBank/DDBJ whole genome shotgun (WGS) entry which is preliminary data.</text>
</comment>
<proteinExistence type="predicted"/>
<feature type="region of interest" description="Disordered" evidence="1">
    <location>
        <begin position="241"/>
        <end position="356"/>
    </location>
</feature>
<reference evidence="3" key="2">
    <citation type="submission" date="2020-11" db="EMBL/GenBank/DDBJ databases">
        <title>Whole genome sequencing of Colletotrichum sp.</title>
        <authorList>
            <person name="Li H."/>
        </authorList>
    </citation>
    <scope>NUCLEOTIDE SEQUENCE</scope>
    <source>
        <strain evidence="3">CkLH20</strain>
    </source>
</reference>
<sequence>MSSQSSRPNGPANLGQNVPAKYRCSLGGEWKPLQGFSKRQQKILQDKFKNRSRIDPANTGMICRVHSGEPLKEILCEGPCNEVRVLDDFAKNNRTNGVYICKHCQHWTNVQEPGYAPWAAPKNKLDPLEEMDDFEGRMATEPSEIFDFHTGNDKAITIAYGGTSRTGSDVAGRSLRIEDNTRRVIAPSVSVSSHSTAPMRRAASSVVSDDTITSSLNDLNIGNNKSQAQVKTRAQATEKKIPYNAWDSTGQKHTRNKTPSVVSGSLASVVSQYQKPLETRSSNEVQGEKCGEQSDPFLKNNPFPSTGRSGFGSAPERQSSRRQLTNKEHQQMQRTLPQRRIIMPYQDDDGVDEESD</sequence>
<gene>
    <name evidence="3" type="ORF">CkaCkLH20_04934</name>
</gene>
<dbReference type="GeneID" id="62160727"/>
<dbReference type="RefSeq" id="XP_038747260.1">
    <property type="nucleotide sequence ID" value="XM_038887653.1"/>
</dbReference>
<feature type="compositionally biased region" description="Acidic residues" evidence="1">
    <location>
        <begin position="346"/>
        <end position="356"/>
    </location>
</feature>
<name>A0A9P6LIY7_9PEZI</name>
<keyword evidence="4" id="KW-1185">Reference proteome</keyword>
<reference evidence="3" key="1">
    <citation type="submission" date="2020-03" db="EMBL/GenBank/DDBJ databases">
        <authorList>
            <person name="He L."/>
        </authorList>
    </citation>
    <scope>NUCLEOTIDE SEQUENCE</scope>
    <source>
        <strain evidence="3">CkLH20</strain>
    </source>
</reference>
<dbReference type="Proteomes" id="UP000781932">
    <property type="component" value="Unassembled WGS sequence"/>
</dbReference>
<protein>
    <recommendedName>
        <fullName evidence="2">Stc1 domain-containing protein</fullName>
    </recommendedName>
</protein>
<dbReference type="InterPro" id="IPR024630">
    <property type="entry name" value="Stc1"/>
</dbReference>
<evidence type="ECO:0000313" key="4">
    <source>
        <dbReference type="Proteomes" id="UP000781932"/>
    </source>
</evidence>
<dbReference type="OrthoDB" id="3514033at2759"/>
<feature type="domain" description="Stc1" evidence="2">
    <location>
        <begin position="23"/>
        <end position="106"/>
    </location>
</feature>
<dbReference type="AlphaFoldDB" id="A0A9P6LIY7"/>
<evidence type="ECO:0000313" key="3">
    <source>
        <dbReference type="EMBL" id="KAF9877799.1"/>
    </source>
</evidence>
<accession>A0A9P6LIY7</accession>
<dbReference type="EMBL" id="JAATWM020000013">
    <property type="protein sequence ID" value="KAF9877799.1"/>
    <property type="molecule type" value="Genomic_DNA"/>
</dbReference>